<comment type="caution">
    <text evidence="1">The sequence shown here is derived from an EMBL/GenBank/DDBJ whole genome shotgun (WGS) entry which is preliminary data.</text>
</comment>
<dbReference type="RefSeq" id="WP_139224639.1">
    <property type="nucleotide sequence ID" value="NZ_FOOA01000012.1"/>
</dbReference>
<keyword evidence="2" id="KW-1185">Reference proteome</keyword>
<protein>
    <submittedName>
        <fullName evidence="1">Uncharacterized protein</fullName>
    </submittedName>
</protein>
<organism evidence="1 2">
    <name type="scientific">Aureimonas phyllosphaerae</name>
    <dbReference type="NCBI Taxonomy" id="1166078"/>
    <lineage>
        <taxon>Bacteria</taxon>
        <taxon>Pseudomonadati</taxon>
        <taxon>Pseudomonadota</taxon>
        <taxon>Alphaproteobacteria</taxon>
        <taxon>Hyphomicrobiales</taxon>
        <taxon>Aurantimonadaceae</taxon>
        <taxon>Aureimonas</taxon>
    </lineage>
</organism>
<proteinExistence type="predicted"/>
<evidence type="ECO:0000313" key="1">
    <source>
        <dbReference type="EMBL" id="MBB3937329.1"/>
    </source>
</evidence>
<dbReference type="Proteomes" id="UP000531216">
    <property type="component" value="Unassembled WGS sequence"/>
</dbReference>
<name>A0A7W6BWG1_9HYPH</name>
<gene>
    <name evidence="1" type="ORF">GGR05_003495</name>
</gene>
<dbReference type="EMBL" id="JACIDO010000008">
    <property type="protein sequence ID" value="MBB3937329.1"/>
    <property type="molecule type" value="Genomic_DNA"/>
</dbReference>
<sequence length="147" mass="16553">MDRTTGSQADQDRRLLAEIRAAGADLDKSVLAFRRHRLSSEAEIRVPECADLPRFVSCTDWDHRFPGTEREVKVRWVFDRRLWSVVVLHRREAGGVWSAAGPDELLDVTESLVFANADALFATEDWGCAEERSLPGWTAAIEASPRT</sequence>
<accession>A0A7W6BWG1</accession>
<reference evidence="1 2" key="1">
    <citation type="submission" date="2020-08" db="EMBL/GenBank/DDBJ databases">
        <title>Genomic Encyclopedia of Type Strains, Phase IV (KMG-IV): sequencing the most valuable type-strain genomes for metagenomic binning, comparative biology and taxonomic classification.</title>
        <authorList>
            <person name="Goeker M."/>
        </authorList>
    </citation>
    <scope>NUCLEOTIDE SEQUENCE [LARGE SCALE GENOMIC DNA]</scope>
    <source>
        <strain evidence="1 2">DSM 25024</strain>
    </source>
</reference>
<dbReference type="AlphaFoldDB" id="A0A7W6BWG1"/>
<dbReference type="OrthoDB" id="7916369at2"/>
<evidence type="ECO:0000313" key="2">
    <source>
        <dbReference type="Proteomes" id="UP000531216"/>
    </source>
</evidence>